<dbReference type="GO" id="GO:0048188">
    <property type="term" value="C:Set1C/COMPASS complex"/>
    <property type="evidence" value="ECO:0007669"/>
    <property type="project" value="TreeGrafter"/>
</dbReference>
<dbReference type="GO" id="GO:0003682">
    <property type="term" value="F:chromatin binding"/>
    <property type="evidence" value="ECO:0007669"/>
    <property type="project" value="TreeGrafter"/>
</dbReference>
<evidence type="ECO:0000256" key="3">
    <source>
        <dbReference type="ARBA" id="ARBA00022574"/>
    </source>
</evidence>
<dbReference type="Gene3D" id="2.130.10.10">
    <property type="entry name" value="YVTN repeat-like/Quinoprotein amine dehydrogenase"/>
    <property type="match status" value="2"/>
</dbReference>
<protein>
    <submittedName>
        <fullName evidence="7">Uncharacterized protein</fullName>
    </submittedName>
</protein>
<organism evidence="7 8">
    <name type="scientific">Exophiala mesophila</name>
    <name type="common">Black yeast-like fungus</name>
    <dbReference type="NCBI Taxonomy" id="212818"/>
    <lineage>
        <taxon>Eukaryota</taxon>
        <taxon>Fungi</taxon>
        <taxon>Dikarya</taxon>
        <taxon>Ascomycota</taxon>
        <taxon>Pezizomycotina</taxon>
        <taxon>Eurotiomycetes</taxon>
        <taxon>Chaetothyriomycetidae</taxon>
        <taxon>Chaetothyriales</taxon>
        <taxon>Herpotrichiellaceae</taxon>
        <taxon>Exophiala</taxon>
    </lineage>
</organism>
<keyword evidence="4" id="KW-0677">Repeat</keyword>
<accession>A0A0D1XXF3</accession>
<dbReference type="SUPFAM" id="SSF50978">
    <property type="entry name" value="WD40 repeat-like"/>
    <property type="match status" value="1"/>
</dbReference>
<dbReference type="HOGENOM" id="CLU_044117_2_0_1"/>
<dbReference type="AlphaFoldDB" id="A0A0D1XXF3"/>
<sequence>MATAQQKVSDVIKQYRPARQFPGSTRSDGVESRVTSLDFDDQGEFLVAASDDETMNVFDIKEGKKTKTIPSKKYGIHLARFTHHPRNVLFASTKQDDSLRLLELHNESFVRYFSAHTARVTCIALSPGSDQFLSCGSDDTVCLWDLNSRSPQGKLKLVTPYLAAYDPSANVMAIASQSTSSILMYDVRNYDKAPFETFDLAAREDTYTPTTKGRAWTKLEFSNDGKSLLLGTDYHGHFLLDSFTGVLKSFLVGKSSGTGRAAPVSTSGKPLGQGDVSFSQDGRYVVGGTGDQPDLLLWDTSLATGTRQEPTTRLTSRGIKSAVVQFNPRHNMLATADTKVCMWLPSDQIKQPDL</sequence>
<evidence type="ECO:0000256" key="1">
    <source>
        <dbReference type="ARBA" id="ARBA00004123"/>
    </source>
</evidence>
<dbReference type="InterPro" id="IPR001680">
    <property type="entry name" value="WD40_rpt"/>
</dbReference>
<dbReference type="RefSeq" id="XP_016224485.1">
    <property type="nucleotide sequence ID" value="XM_016368697.1"/>
</dbReference>
<comment type="similarity">
    <text evidence="2">Belongs to the WD repeat SWD2 family.</text>
</comment>
<keyword evidence="3 6" id="KW-0853">WD repeat</keyword>
<dbReference type="EMBL" id="KN847522">
    <property type="protein sequence ID" value="KIV92911.1"/>
    <property type="molecule type" value="Genomic_DNA"/>
</dbReference>
<feature type="repeat" description="WD" evidence="6">
    <location>
        <begin position="113"/>
        <end position="154"/>
    </location>
</feature>
<dbReference type="PROSITE" id="PS50082">
    <property type="entry name" value="WD_REPEATS_2"/>
    <property type="match status" value="2"/>
</dbReference>
<dbReference type="GeneID" id="27322015"/>
<dbReference type="PROSITE" id="PS50294">
    <property type="entry name" value="WD_REPEATS_REGION"/>
    <property type="match status" value="1"/>
</dbReference>
<dbReference type="PANTHER" id="PTHR19861:SF0">
    <property type="entry name" value="WD REPEAT-CONTAINING PROTEIN 82"/>
    <property type="match status" value="1"/>
</dbReference>
<keyword evidence="8" id="KW-1185">Reference proteome</keyword>
<dbReference type="SMART" id="SM00320">
    <property type="entry name" value="WD40"/>
    <property type="match status" value="2"/>
</dbReference>
<evidence type="ECO:0000256" key="2">
    <source>
        <dbReference type="ARBA" id="ARBA00005616"/>
    </source>
</evidence>
<feature type="repeat" description="WD" evidence="6">
    <location>
        <begin position="27"/>
        <end position="68"/>
    </location>
</feature>
<keyword evidence="5" id="KW-0539">Nucleus</keyword>
<dbReference type="VEuPathDB" id="FungiDB:PV10_04170"/>
<name>A0A0D1XXF3_EXOME</name>
<comment type="subcellular location">
    <subcellularLocation>
        <location evidence="1">Nucleus</location>
    </subcellularLocation>
</comment>
<dbReference type="InterPro" id="IPR036322">
    <property type="entry name" value="WD40_repeat_dom_sf"/>
</dbReference>
<evidence type="ECO:0000313" key="7">
    <source>
        <dbReference type="EMBL" id="KIV92911.1"/>
    </source>
</evidence>
<evidence type="ECO:0000256" key="4">
    <source>
        <dbReference type="ARBA" id="ARBA00022737"/>
    </source>
</evidence>
<gene>
    <name evidence="7" type="ORF">PV10_04170</name>
</gene>
<dbReference type="PANTHER" id="PTHR19861">
    <property type="entry name" value="WD40 REPEAT PROTEIN SWD2"/>
    <property type="match status" value="1"/>
</dbReference>
<dbReference type="GO" id="GO:0016070">
    <property type="term" value="P:RNA metabolic process"/>
    <property type="evidence" value="ECO:0007669"/>
    <property type="project" value="UniProtKB-ARBA"/>
</dbReference>
<dbReference type="OMA" id="HNEGYIR"/>
<proteinExistence type="inferred from homology"/>
<dbReference type="Proteomes" id="UP000054302">
    <property type="component" value="Unassembled WGS sequence"/>
</dbReference>
<evidence type="ECO:0000313" key="8">
    <source>
        <dbReference type="Proteomes" id="UP000054302"/>
    </source>
</evidence>
<dbReference type="Pfam" id="PF00400">
    <property type="entry name" value="WD40"/>
    <property type="match status" value="2"/>
</dbReference>
<dbReference type="InterPro" id="IPR037867">
    <property type="entry name" value="Swd2/WDR82"/>
</dbReference>
<evidence type="ECO:0000256" key="5">
    <source>
        <dbReference type="ARBA" id="ARBA00023242"/>
    </source>
</evidence>
<dbReference type="InterPro" id="IPR015943">
    <property type="entry name" value="WD40/YVTN_repeat-like_dom_sf"/>
</dbReference>
<evidence type="ECO:0000256" key="6">
    <source>
        <dbReference type="PROSITE-ProRule" id="PRU00221"/>
    </source>
</evidence>
<dbReference type="OrthoDB" id="27537at2759"/>
<dbReference type="STRING" id="212818.A0A0D1XXF3"/>
<reference evidence="7 8" key="1">
    <citation type="submission" date="2015-01" db="EMBL/GenBank/DDBJ databases">
        <title>The Genome Sequence of Exophiala mesophila CBS40295.</title>
        <authorList>
            <consortium name="The Broad Institute Genomics Platform"/>
            <person name="Cuomo C."/>
            <person name="de Hoog S."/>
            <person name="Gorbushina A."/>
            <person name="Stielow B."/>
            <person name="Teixiera M."/>
            <person name="Abouelleil A."/>
            <person name="Chapman S.B."/>
            <person name="Priest M."/>
            <person name="Young S.K."/>
            <person name="Wortman J."/>
            <person name="Nusbaum C."/>
            <person name="Birren B."/>
        </authorList>
    </citation>
    <scope>NUCLEOTIDE SEQUENCE [LARGE SCALE GENOMIC DNA]</scope>
    <source>
        <strain evidence="7 8">CBS 40295</strain>
    </source>
</reference>